<dbReference type="EC" id="2.7.7.49" evidence="1"/>
<dbReference type="EMBL" id="QSJW01000007">
    <property type="protein sequence ID" value="RHE11341.1"/>
    <property type="molecule type" value="Genomic_DNA"/>
</dbReference>
<dbReference type="Proteomes" id="UP000284644">
    <property type="component" value="Unassembled WGS sequence"/>
</dbReference>
<dbReference type="AlphaFoldDB" id="A0A414I6A1"/>
<protein>
    <recommendedName>
        <fullName evidence="1">RNA-directed DNA polymerase</fullName>
        <ecNumber evidence="1">2.7.7.49</ecNumber>
    </recommendedName>
</protein>
<evidence type="ECO:0000256" key="6">
    <source>
        <dbReference type="ARBA" id="ARBA00022918"/>
    </source>
</evidence>
<evidence type="ECO:0000259" key="10">
    <source>
        <dbReference type="PROSITE" id="PS50878"/>
    </source>
</evidence>
<dbReference type="CDD" id="cd03487">
    <property type="entry name" value="RT_Bac_retron_II"/>
    <property type="match status" value="1"/>
</dbReference>
<evidence type="ECO:0000256" key="2">
    <source>
        <dbReference type="ARBA" id="ARBA00022679"/>
    </source>
</evidence>
<dbReference type="PRINTS" id="PR00866">
    <property type="entry name" value="RNADNAPOLMS"/>
</dbReference>
<comment type="similarity">
    <text evidence="8">Belongs to the bacterial reverse transcriptase family.</text>
</comment>
<evidence type="ECO:0000256" key="4">
    <source>
        <dbReference type="ARBA" id="ARBA00022723"/>
    </source>
</evidence>
<keyword evidence="6 11" id="KW-0695">RNA-directed DNA polymerase</keyword>
<feature type="domain" description="Reverse transcriptase" evidence="10">
    <location>
        <begin position="108"/>
        <end position="319"/>
    </location>
</feature>
<name>A0A414I6A1_9FIRM</name>
<reference evidence="11 12" key="1">
    <citation type="submission" date="2018-08" db="EMBL/GenBank/DDBJ databases">
        <title>A genome reference for cultivated species of the human gut microbiota.</title>
        <authorList>
            <person name="Zou Y."/>
            <person name="Xue W."/>
            <person name="Luo G."/>
        </authorList>
    </citation>
    <scope>NUCLEOTIDE SEQUENCE [LARGE SCALE GENOMIC DNA]</scope>
    <source>
        <strain evidence="11 12">AM29-25AC</strain>
    </source>
</reference>
<dbReference type="SUPFAM" id="SSF56672">
    <property type="entry name" value="DNA/RNA polymerases"/>
    <property type="match status" value="1"/>
</dbReference>
<dbReference type="PANTHER" id="PTHR34047:SF7">
    <property type="entry name" value="RNA-DIRECTED DNA POLYMERASE"/>
    <property type="match status" value="1"/>
</dbReference>
<evidence type="ECO:0000256" key="5">
    <source>
        <dbReference type="ARBA" id="ARBA00022842"/>
    </source>
</evidence>
<dbReference type="PROSITE" id="PS50878">
    <property type="entry name" value="RT_POL"/>
    <property type="match status" value="1"/>
</dbReference>
<keyword evidence="3" id="KW-0548">Nucleotidyltransferase</keyword>
<evidence type="ECO:0000256" key="8">
    <source>
        <dbReference type="ARBA" id="ARBA00034120"/>
    </source>
</evidence>
<dbReference type="InterPro" id="IPR043502">
    <property type="entry name" value="DNA/RNA_pol_sf"/>
</dbReference>
<sequence>MCCVSSAWQHIAHGASPIVGLPIVSLAFHAKDGFATGTVGTGTITVIVDSNVCFYMEEENLQIALEKGIIEPAVYERVIAYKERLEENQVPVIYNLRHLRKIFRIYKKEQDFFFGDKKEELYRTFKIPKKSGGYRTIEAPCERLKQIQRWIKDEIIDKLVMSEYATGFRKNLSIVDNAKKHVGKELVIGMDLKDFFPSVTYEEIFLMFRYVGYRKDVAHLLSKLCTNAENVLPQGSPASPSIANHVLLKLDKRLGILAETIGADYSRYADDITFSGKKSIASIIPLVEKIVAEENFTINKTKTRLQYKNQRQEVTGLIVNNKISISREMENEIKNAIYFIGKYGVCEHMRHIECNKSFYKEHLYGIAYFINMVDREKGQKYLRQLDLLEWEY</sequence>
<keyword evidence="4" id="KW-0479">Metal-binding</keyword>
<dbReference type="GO" id="GO:0051607">
    <property type="term" value="P:defense response to virus"/>
    <property type="evidence" value="ECO:0007669"/>
    <property type="project" value="UniProtKB-KW"/>
</dbReference>
<evidence type="ECO:0000256" key="1">
    <source>
        <dbReference type="ARBA" id="ARBA00012493"/>
    </source>
</evidence>
<dbReference type="InterPro" id="IPR000123">
    <property type="entry name" value="Reverse_transcriptase_msDNA"/>
</dbReference>
<evidence type="ECO:0000256" key="3">
    <source>
        <dbReference type="ARBA" id="ARBA00022695"/>
    </source>
</evidence>
<accession>A0A414I6A1</accession>
<keyword evidence="2" id="KW-0808">Transferase</keyword>
<evidence type="ECO:0000256" key="9">
    <source>
        <dbReference type="ARBA" id="ARBA00048173"/>
    </source>
</evidence>
<dbReference type="GO" id="GO:0046872">
    <property type="term" value="F:metal ion binding"/>
    <property type="evidence" value="ECO:0007669"/>
    <property type="project" value="UniProtKB-KW"/>
</dbReference>
<dbReference type="InterPro" id="IPR000477">
    <property type="entry name" value="RT_dom"/>
</dbReference>
<keyword evidence="5" id="KW-0460">Magnesium</keyword>
<dbReference type="PANTHER" id="PTHR34047">
    <property type="entry name" value="NUCLEAR INTRON MATURASE 1, MITOCHONDRIAL-RELATED"/>
    <property type="match status" value="1"/>
</dbReference>
<evidence type="ECO:0000256" key="7">
    <source>
        <dbReference type="ARBA" id="ARBA00023118"/>
    </source>
</evidence>
<dbReference type="InterPro" id="IPR051083">
    <property type="entry name" value="GrpII_Intron_Splice-Mob/Def"/>
</dbReference>
<organism evidence="11 12">
    <name type="scientific">Blautia obeum</name>
    <dbReference type="NCBI Taxonomy" id="40520"/>
    <lineage>
        <taxon>Bacteria</taxon>
        <taxon>Bacillati</taxon>
        <taxon>Bacillota</taxon>
        <taxon>Clostridia</taxon>
        <taxon>Lachnospirales</taxon>
        <taxon>Lachnospiraceae</taxon>
        <taxon>Blautia</taxon>
    </lineage>
</organism>
<evidence type="ECO:0000313" key="11">
    <source>
        <dbReference type="EMBL" id="RHE11341.1"/>
    </source>
</evidence>
<dbReference type="Pfam" id="PF00078">
    <property type="entry name" value="RVT_1"/>
    <property type="match status" value="1"/>
</dbReference>
<gene>
    <name evidence="11" type="ORF">DW767_11845</name>
</gene>
<dbReference type="GO" id="GO:0003964">
    <property type="term" value="F:RNA-directed DNA polymerase activity"/>
    <property type="evidence" value="ECO:0007669"/>
    <property type="project" value="UniProtKB-KW"/>
</dbReference>
<comment type="caution">
    <text evidence="11">The sequence shown here is derived from an EMBL/GenBank/DDBJ whole genome shotgun (WGS) entry which is preliminary data.</text>
</comment>
<proteinExistence type="inferred from homology"/>
<dbReference type="GO" id="GO:0003723">
    <property type="term" value="F:RNA binding"/>
    <property type="evidence" value="ECO:0007669"/>
    <property type="project" value="InterPro"/>
</dbReference>
<comment type="catalytic activity">
    <reaction evidence="9">
        <text>DNA(n) + a 2'-deoxyribonucleoside 5'-triphosphate = DNA(n+1) + diphosphate</text>
        <dbReference type="Rhea" id="RHEA:22508"/>
        <dbReference type="Rhea" id="RHEA-COMP:17339"/>
        <dbReference type="Rhea" id="RHEA-COMP:17340"/>
        <dbReference type="ChEBI" id="CHEBI:33019"/>
        <dbReference type="ChEBI" id="CHEBI:61560"/>
        <dbReference type="ChEBI" id="CHEBI:173112"/>
        <dbReference type="EC" id="2.7.7.49"/>
    </reaction>
</comment>
<keyword evidence="7" id="KW-0051">Antiviral defense</keyword>
<evidence type="ECO:0000313" key="12">
    <source>
        <dbReference type="Proteomes" id="UP000284644"/>
    </source>
</evidence>